<protein>
    <submittedName>
        <fullName evidence="1">Uncharacterized protein</fullName>
    </submittedName>
</protein>
<gene>
    <name evidence="1" type="ORF">ACFFTL_14505</name>
</gene>
<accession>A0ABV5R6M4</accession>
<evidence type="ECO:0000313" key="1">
    <source>
        <dbReference type="EMBL" id="MFB9573503.1"/>
    </source>
</evidence>
<evidence type="ECO:0000313" key="2">
    <source>
        <dbReference type="Proteomes" id="UP001589710"/>
    </source>
</evidence>
<keyword evidence="2" id="KW-1185">Reference proteome</keyword>
<name>A0ABV5R6M4_9ACTN</name>
<dbReference type="Proteomes" id="UP001589710">
    <property type="component" value="Unassembled WGS sequence"/>
</dbReference>
<organism evidence="1 2">
    <name type="scientific">Streptomyces yanii</name>
    <dbReference type="NCBI Taxonomy" id="78510"/>
    <lineage>
        <taxon>Bacteria</taxon>
        <taxon>Bacillati</taxon>
        <taxon>Actinomycetota</taxon>
        <taxon>Actinomycetes</taxon>
        <taxon>Kitasatosporales</taxon>
        <taxon>Streptomycetaceae</taxon>
        <taxon>Streptomyces</taxon>
    </lineage>
</organism>
<dbReference type="RefSeq" id="WP_386143852.1">
    <property type="nucleotide sequence ID" value="NZ_JBHMCG010000059.1"/>
</dbReference>
<proteinExistence type="predicted"/>
<sequence length="198" mass="21250">MTGTTWDILLLGGASGIGKSRAAARLAAGTDGFIVEFDDVVSAVQAITTAEHHPALHHFDHAPDTARLTNDQVLALQIATAQALEPAVLGVVRNRLTVDTPALIEGDYLTPAAAARAVDDGQAAGRRVRAAFLHEDEPEQIAANYATREPDDGDQTERADVSARYSHWLAQQARTYALPVVPCRPWDTLPARIREAVD</sequence>
<dbReference type="EMBL" id="JBHMCG010000059">
    <property type="protein sequence ID" value="MFB9573503.1"/>
    <property type="molecule type" value="Genomic_DNA"/>
</dbReference>
<comment type="caution">
    <text evidence="1">The sequence shown here is derived from an EMBL/GenBank/DDBJ whole genome shotgun (WGS) entry which is preliminary data.</text>
</comment>
<reference evidence="1 2" key="1">
    <citation type="submission" date="2024-09" db="EMBL/GenBank/DDBJ databases">
        <authorList>
            <person name="Sun Q."/>
            <person name="Mori K."/>
        </authorList>
    </citation>
    <scope>NUCLEOTIDE SEQUENCE [LARGE SCALE GENOMIC DNA]</scope>
    <source>
        <strain evidence="1 2">JCM 3331</strain>
    </source>
</reference>